<accession>A0A5S9EQS2</accession>
<dbReference type="KEGG" id="vg:55803022"/>
<dbReference type="GeneID" id="55803022"/>
<protein>
    <submittedName>
        <fullName evidence="1">Uncharacterized protein</fullName>
    </submittedName>
</protein>
<evidence type="ECO:0000313" key="1">
    <source>
        <dbReference type="EMBL" id="BBI90609.1"/>
    </source>
</evidence>
<sequence>MLNIVQNISENNNGGEVKDYNMQIIQDKLNEVGVEEAKEWLHYQALITLMYSVEEREEMLKRKNIN</sequence>
<proteinExistence type="predicted"/>
<keyword evidence="2" id="KW-1185">Reference proteome</keyword>
<dbReference type="EMBL" id="AP019524">
    <property type="protein sequence ID" value="BBI90609.1"/>
    <property type="molecule type" value="Genomic_DNA"/>
</dbReference>
<evidence type="ECO:0000313" key="2">
    <source>
        <dbReference type="Proteomes" id="UP000422648"/>
    </source>
</evidence>
<name>A0A5S9EQS2_9CAUD</name>
<dbReference type="Proteomes" id="UP000422648">
    <property type="component" value="Segment"/>
</dbReference>
<organism evidence="1 2">
    <name type="scientific">Tenacibaculum phage PTm1</name>
    <dbReference type="NCBI Taxonomy" id="2547425"/>
    <lineage>
        <taxon>Viruses</taxon>
        <taxon>Duplodnaviria</taxon>
        <taxon>Heunggongvirae</taxon>
        <taxon>Uroviricota</taxon>
        <taxon>Caudoviricetes</taxon>
        <taxon>Shirahamavirus</taxon>
        <taxon>Shirahamavirus PTm1</taxon>
    </lineage>
</organism>
<dbReference type="RefSeq" id="YP_009873901.1">
    <property type="nucleotide sequence ID" value="NC_049340.1"/>
</dbReference>
<reference evidence="1 2" key="1">
    <citation type="journal article" date="2019" name="Arch. Virol.">
        <title>A novel jumbo Tenacibaculum maritimum lytic phage with head-fiber-like appendages.</title>
        <authorList>
            <person name="Kawato Y."/>
            <person name="Istiqomah I."/>
            <person name="Gaafar A.Y."/>
            <person name="Hanaoka M."/>
            <person name="Ishimaru K."/>
            <person name="Yasuike M."/>
            <person name="Nishiki I."/>
            <person name="Nakamura Y."/>
            <person name="Fujiwara A."/>
            <person name="Nakai T."/>
        </authorList>
    </citation>
    <scope>NUCLEOTIDE SEQUENCE [LARGE SCALE GENOMIC DNA]</scope>
    <source>
        <strain evidence="1 2">PTm1</strain>
    </source>
</reference>